<dbReference type="Proteomes" id="UP001515641">
    <property type="component" value="Unassembled WGS sequence"/>
</dbReference>
<dbReference type="EMBL" id="JAAOMA010000032">
    <property type="protein sequence ID" value="NHR07300.1"/>
    <property type="molecule type" value="Genomic_DNA"/>
</dbReference>
<feature type="transmembrane region" description="Helical" evidence="6">
    <location>
        <begin position="6"/>
        <end position="28"/>
    </location>
</feature>
<feature type="transmembrane region" description="Helical" evidence="6">
    <location>
        <begin position="148"/>
        <end position="169"/>
    </location>
</feature>
<keyword evidence="4 6" id="KW-1133">Transmembrane helix</keyword>
<evidence type="ECO:0000256" key="4">
    <source>
        <dbReference type="ARBA" id="ARBA00022989"/>
    </source>
</evidence>
<organism evidence="7 8">
    <name type="scientific">Chromobacterium fluminis</name>
    <dbReference type="NCBI Taxonomy" id="3044269"/>
    <lineage>
        <taxon>Bacteria</taxon>
        <taxon>Pseudomonadati</taxon>
        <taxon>Pseudomonadota</taxon>
        <taxon>Betaproteobacteria</taxon>
        <taxon>Neisseriales</taxon>
        <taxon>Chromobacteriaceae</taxon>
        <taxon>Chromobacterium</taxon>
    </lineage>
</organism>
<evidence type="ECO:0000313" key="7">
    <source>
        <dbReference type="EMBL" id="NHR07300.1"/>
    </source>
</evidence>
<dbReference type="PANTHER" id="PTHR30086">
    <property type="entry name" value="ARGININE EXPORTER PROTEIN ARGO"/>
    <property type="match status" value="1"/>
</dbReference>
<proteinExistence type="predicted"/>
<feature type="transmembrane region" description="Helical" evidence="6">
    <location>
        <begin position="184"/>
        <end position="203"/>
    </location>
</feature>
<gene>
    <name evidence="7" type="ORF">HA052_19105</name>
</gene>
<protein>
    <submittedName>
        <fullName evidence="7">LysE family translocator</fullName>
    </submittedName>
</protein>
<dbReference type="Pfam" id="PF01810">
    <property type="entry name" value="LysE"/>
    <property type="match status" value="1"/>
</dbReference>
<reference evidence="7 8" key="1">
    <citation type="submission" date="2020-03" db="EMBL/GenBank/DDBJ databases">
        <title>Draft genome sequence of environmentally isolated cultures.</title>
        <authorList>
            <person name="Wilson H.S."/>
            <person name="De Leon M.E."/>
        </authorList>
    </citation>
    <scope>NUCLEOTIDE SEQUENCE [LARGE SCALE GENOMIC DNA]</scope>
    <source>
        <strain evidence="7 8">HSC-31F16</strain>
    </source>
</reference>
<feature type="transmembrane region" description="Helical" evidence="6">
    <location>
        <begin position="71"/>
        <end position="93"/>
    </location>
</feature>
<accession>A0ABX0L6I4</accession>
<dbReference type="InterPro" id="IPR001123">
    <property type="entry name" value="LeuE-type"/>
</dbReference>
<feature type="transmembrane region" description="Helical" evidence="6">
    <location>
        <begin position="40"/>
        <end position="65"/>
    </location>
</feature>
<evidence type="ECO:0000256" key="5">
    <source>
        <dbReference type="ARBA" id="ARBA00023136"/>
    </source>
</evidence>
<comment type="subcellular location">
    <subcellularLocation>
        <location evidence="1">Cell membrane</location>
        <topology evidence="1">Multi-pass membrane protein</topology>
    </subcellularLocation>
</comment>
<keyword evidence="8" id="KW-1185">Reference proteome</keyword>
<evidence type="ECO:0000256" key="3">
    <source>
        <dbReference type="ARBA" id="ARBA00022692"/>
    </source>
</evidence>
<evidence type="ECO:0000256" key="1">
    <source>
        <dbReference type="ARBA" id="ARBA00004651"/>
    </source>
</evidence>
<evidence type="ECO:0000256" key="2">
    <source>
        <dbReference type="ARBA" id="ARBA00022475"/>
    </source>
</evidence>
<evidence type="ECO:0000313" key="8">
    <source>
        <dbReference type="Proteomes" id="UP001515641"/>
    </source>
</evidence>
<comment type="caution">
    <text evidence="7">The sequence shown here is derived from an EMBL/GenBank/DDBJ whole genome shotgun (WGS) entry which is preliminary data.</text>
</comment>
<keyword evidence="5 6" id="KW-0472">Membrane</keyword>
<name>A0ABX0L6I4_9NEIS</name>
<evidence type="ECO:0000256" key="6">
    <source>
        <dbReference type="SAM" id="Phobius"/>
    </source>
</evidence>
<dbReference type="PANTHER" id="PTHR30086:SF20">
    <property type="entry name" value="ARGININE EXPORTER PROTEIN ARGO-RELATED"/>
    <property type="match status" value="1"/>
</dbReference>
<dbReference type="PIRSF" id="PIRSF006324">
    <property type="entry name" value="LeuE"/>
    <property type="match status" value="1"/>
</dbReference>
<dbReference type="RefSeq" id="WP_166453122.1">
    <property type="nucleotide sequence ID" value="NZ_JAAOMA010000032.1"/>
</dbReference>
<keyword evidence="2" id="KW-1003">Cell membrane</keyword>
<keyword evidence="3 6" id="KW-0812">Transmembrane</keyword>
<sequence length="207" mass="21903">MTSAALLAFAFIMSVGILTPGPTVLLALSNGSRFGLRYALFGMLGAVLADLLLVLLVGLGFGALLAASETLFLIVKWLGVAFLAYVGLQMLFAKGELASVHDSARQPSRWTAVAKSFSVAMGNPKYYFFMSALLPQFVAPAEAQLPQYLALATVIVVIDVLAMSGYALLGAKSLQLWQENGVKWLNRVSGGALLALAGSIALYRRSA</sequence>